<dbReference type="InterPro" id="IPR025886">
    <property type="entry name" value="PP2-like"/>
</dbReference>
<dbReference type="EMBL" id="DQ996278">
    <property type="protein sequence ID" value="ABJ99589.1"/>
    <property type="molecule type" value="mRNA"/>
</dbReference>
<sequence length="171" mass="19754">MADVNTLIYFEDKKGSKGLTIYPRELSITWGNDKRYWKWFGILLESQDFKVAEIPKLLDVCWLDIKGKFDMSRLTTGIKYEVGFIVMLKEPVSGWQNNPVTLRLELPDETSQSRNIDLSNVPRNEWKTLVIGEFTASKVAGDVLFSMKEIKKGYWKKGLIIKSVVVRPVYN</sequence>
<dbReference type="PANTHER" id="PTHR48478">
    <property type="entry name" value="LECTIN-LIKE"/>
    <property type="match status" value="1"/>
</dbReference>
<reference evidence="1" key="1">
    <citation type="submission" date="2006-09" db="EMBL/GenBank/DDBJ databases">
        <authorList>
            <person name="Lei G."/>
            <person name="Min H.R."/>
            <person name="Su G.M."/>
            <person name="Qiang Z."/>
            <person name="Yong C.L."/>
        </authorList>
    </citation>
    <scope>NUCLEOTIDE SEQUENCE</scope>
</reference>
<dbReference type="Pfam" id="PF14299">
    <property type="entry name" value="PP2"/>
    <property type="match status" value="1"/>
</dbReference>
<dbReference type="AlphaFoldDB" id="A0FHB4"/>
<organism evidence="1">
    <name type="scientific">Lycoris aurea</name>
    <name type="common">Golden hurricane lily</name>
    <name type="synonym">Golden spiderlily</name>
    <dbReference type="NCBI Taxonomy" id="152838"/>
    <lineage>
        <taxon>Eukaryota</taxon>
        <taxon>Viridiplantae</taxon>
        <taxon>Streptophyta</taxon>
        <taxon>Embryophyta</taxon>
        <taxon>Tracheophyta</taxon>
        <taxon>Spermatophyta</taxon>
        <taxon>Magnoliopsida</taxon>
        <taxon>Liliopsida</taxon>
        <taxon>Asparagales</taxon>
        <taxon>Amaryllidaceae</taxon>
        <taxon>Amaryllidoideae</taxon>
        <taxon>Lycoris</taxon>
    </lineage>
</organism>
<dbReference type="PANTHER" id="PTHR48478:SF1">
    <property type="entry name" value="LECTIN-LIKE"/>
    <property type="match status" value="1"/>
</dbReference>
<dbReference type="GO" id="GO:0030246">
    <property type="term" value="F:carbohydrate binding"/>
    <property type="evidence" value="ECO:0007669"/>
    <property type="project" value="InterPro"/>
</dbReference>
<protein>
    <submittedName>
        <fullName evidence="1">Phloem protein 2</fullName>
    </submittedName>
</protein>
<evidence type="ECO:0000313" key="1">
    <source>
        <dbReference type="EMBL" id="ABJ99589.1"/>
    </source>
</evidence>
<accession>A0FHB4</accession>
<reference evidence="1" key="2">
    <citation type="journal article" date="2007" name="Yi Chuan">
        <title>The analysis of differential expression and cloning of genes related to raised secondary lateral veins mutant of Lycoris aurea.</title>
        <authorList>
            <person name="Gao L."/>
            <person name="Guo S.M."/>
            <person name="Cui Y.L."/>
            <person name="Zhuge Q."/>
            <person name="Huang M.R."/>
        </authorList>
    </citation>
    <scope>NUCLEOTIDE SEQUENCE</scope>
</reference>
<dbReference type="InterPro" id="IPR052147">
    <property type="entry name" value="PP2-like/Lectin"/>
</dbReference>
<name>A0FHB4_LYCAU</name>
<proteinExistence type="evidence at transcript level"/>